<name>A0A2L2X7F4_9FIRM</name>
<proteinExistence type="predicted"/>
<evidence type="ECO:0000313" key="1">
    <source>
        <dbReference type="EMBL" id="GBF32095.1"/>
    </source>
</evidence>
<dbReference type="InterPro" id="IPR049215">
    <property type="entry name" value="DUF6809"/>
</dbReference>
<accession>A0A2L2X7F4</accession>
<comment type="caution">
    <text evidence="1">The sequence shown here is derived from an EMBL/GenBank/DDBJ whole genome shotgun (WGS) entry which is preliminary data.</text>
</comment>
<protein>
    <submittedName>
        <fullName evidence="1">Uncharacterized protein</fullName>
    </submittedName>
</protein>
<sequence length="95" mass="10993">MKSILEELYEGNIYPNELIISKDPEYRPLNKKISGMLAMWKKKLSEDEYNQLEKLLDLRSQSSLLEASQSFMYGFKLGALIMMEVLTGKDELVRG</sequence>
<dbReference type="Proteomes" id="UP000239549">
    <property type="component" value="Unassembled WGS sequence"/>
</dbReference>
<dbReference type="Pfam" id="PF20648">
    <property type="entry name" value="DUF6809"/>
    <property type="match status" value="1"/>
</dbReference>
<dbReference type="OrthoDB" id="9795830at2"/>
<evidence type="ECO:0000313" key="2">
    <source>
        <dbReference type="Proteomes" id="UP000239549"/>
    </source>
</evidence>
<reference evidence="2" key="1">
    <citation type="submission" date="2018-02" db="EMBL/GenBank/DDBJ databases">
        <title>Genome sequence of Desulfocucumis palustris strain NAW-5.</title>
        <authorList>
            <person name="Watanabe M."/>
            <person name="Kojima H."/>
            <person name="Fukui M."/>
        </authorList>
    </citation>
    <scope>NUCLEOTIDE SEQUENCE [LARGE SCALE GENOMIC DNA]</scope>
    <source>
        <strain evidence="2">NAW-5</strain>
    </source>
</reference>
<dbReference type="AlphaFoldDB" id="A0A2L2X7F4"/>
<gene>
    <name evidence="1" type="ORF">DCCM_0286</name>
</gene>
<dbReference type="EMBL" id="BFAV01000018">
    <property type="protein sequence ID" value="GBF32095.1"/>
    <property type="molecule type" value="Genomic_DNA"/>
</dbReference>
<keyword evidence="2" id="KW-1185">Reference proteome</keyword>
<organism evidence="1 2">
    <name type="scientific">Desulfocucumis palustris</name>
    <dbReference type="NCBI Taxonomy" id="1898651"/>
    <lineage>
        <taxon>Bacteria</taxon>
        <taxon>Bacillati</taxon>
        <taxon>Bacillota</taxon>
        <taxon>Clostridia</taxon>
        <taxon>Eubacteriales</taxon>
        <taxon>Desulfocucumaceae</taxon>
        <taxon>Desulfocucumis</taxon>
    </lineage>
</organism>
<dbReference type="RefSeq" id="WP_104370667.1">
    <property type="nucleotide sequence ID" value="NZ_BFAV01000018.1"/>
</dbReference>